<dbReference type="InterPro" id="IPR036396">
    <property type="entry name" value="Cyt_P450_sf"/>
</dbReference>
<dbReference type="GO" id="GO:0016125">
    <property type="term" value="P:sterol metabolic process"/>
    <property type="evidence" value="ECO:0007669"/>
    <property type="project" value="TreeGrafter"/>
</dbReference>
<accession>A0A7I8IY36</accession>
<evidence type="ECO:0000256" key="1">
    <source>
        <dbReference type="ARBA" id="ARBA00022723"/>
    </source>
</evidence>
<dbReference type="GO" id="GO:0020037">
    <property type="term" value="F:heme binding"/>
    <property type="evidence" value="ECO:0007669"/>
    <property type="project" value="InterPro"/>
</dbReference>
<dbReference type="PANTHER" id="PTHR24286:SF169">
    <property type="entry name" value="CYTOCHROME P450 85A1"/>
    <property type="match status" value="1"/>
</dbReference>
<keyword evidence="1" id="KW-0479">Metal-binding</keyword>
<proteinExistence type="predicted"/>
<evidence type="ECO:0000256" key="2">
    <source>
        <dbReference type="ARBA" id="ARBA00023004"/>
    </source>
</evidence>
<keyword evidence="4" id="KW-1185">Reference proteome</keyword>
<evidence type="ECO:0000313" key="4">
    <source>
        <dbReference type="Proteomes" id="UP001189122"/>
    </source>
</evidence>
<dbReference type="GO" id="GO:0016132">
    <property type="term" value="P:brassinosteroid biosynthetic process"/>
    <property type="evidence" value="ECO:0007669"/>
    <property type="project" value="TreeGrafter"/>
</dbReference>
<protein>
    <submittedName>
        <fullName evidence="3">Uncharacterized protein</fullName>
    </submittedName>
</protein>
<reference evidence="3 4" key="1">
    <citation type="submission" date="2019-12" db="EMBL/GenBank/DDBJ databases">
        <authorList>
            <person name="Scholz U."/>
            <person name="Mascher M."/>
            <person name="Fiebig A."/>
        </authorList>
    </citation>
    <scope>NUCLEOTIDE SEQUENCE</scope>
</reference>
<dbReference type="Pfam" id="PF00067">
    <property type="entry name" value="p450"/>
    <property type="match status" value="1"/>
</dbReference>
<dbReference type="SUPFAM" id="SSF48264">
    <property type="entry name" value="Cytochrome P450"/>
    <property type="match status" value="1"/>
</dbReference>
<dbReference type="Gene3D" id="1.10.630.10">
    <property type="entry name" value="Cytochrome P450"/>
    <property type="match status" value="1"/>
</dbReference>
<dbReference type="PANTHER" id="PTHR24286">
    <property type="entry name" value="CYTOCHROME P450 26"/>
    <property type="match status" value="1"/>
</dbReference>
<gene>
    <name evidence="3" type="ORF">SI7747_07009311</name>
</gene>
<dbReference type="GO" id="GO:0004497">
    <property type="term" value="F:monooxygenase activity"/>
    <property type="evidence" value="ECO:0007669"/>
    <property type="project" value="InterPro"/>
</dbReference>
<dbReference type="GO" id="GO:0010268">
    <property type="term" value="P:brassinosteroid homeostasis"/>
    <property type="evidence" value="ECO:0007669"/>
    <property type="project" value="TreeGrafter"/>
</dbReference>
<dbReference type="GO" id="GO:0005506">
    <property type="term" value="F:iron ion binding"/>
    <property type="evidence" value="ECO:0007669"/>
    <property type="project" value="InterPro"/>
</dbReference>
<dbReference type="PRINTS" id="PR00463">
    <property type="entry name" value="EP450I"/>
</dbReference>
<dbReference type="EMBL" id="CACRZD030000007">
    <property type="protein sequence ID" value="CAA6662926.1"/>
    <property type="molecule type" value="Genomic_DNA"/>
</dbReference>
<evidence type="ECO:0000313" key="3">
    <source>
        <dbReference type="EMBL" id="CAA2623379.1"/>
    </source>
</evidence>
<keyword evidence="2" id="KW-0408">Iron</keyword>
<dbReference type="InterPro" id="IPR002401">
    <property type="entry name" value="Cyt_P450_E_grp-I"/>
</dbReference>
<dbReference type="AlphaFoldDB" id="A0A7I8IY36"/>
<dbReference type="InterPro" id="IPR001128">
    <property type="entry name" value="Cyt_P450"/>
</dbReference>
<name>A0A7I8IY36_SPIIN</name>
<dbReference type="EMBL" id="LR743594">
    <property type="protein sequence ID" value="CAA2623379.1"/>
    <property type="molecule type" value="Genomic_DNA"/>
</dbReference>
<sequence length="422" mass="47501">MALLLSPGVALGLLWVLCSFFLRWNELRSHQRRVLLPPGTMGWPVVGETIEFLRRGPDFLKKQRARYGSLFTSHLLGSPTVVSMDLEGTRSGYPQAMAEILGEWNVAAVHGAFHRVVRGALLSVVGPAAVRERLFPTLDEFIRSHLCDWGGSGGGGATVDVQEKAREMATELKAEFFKLVRGTLSLAVDLPGTAYRRGLQARKRIIRLLRGLIVERRRSSPSVMKGGRDMLSLLLREEGEEEQDVHQTGPKLTDEQIIDLLISVIYSGFETVSTAATMAVKYLHDNTSALQELRKEYSEISRRKSPAEGALTWGDYTSMEFTRAVILETMRLATIVNGVLRKTTEDIAMNEQLRFPPVPAPLRFDPWRWKALPGKELGLVQISLFLHYFLTRYRWEDAGGNEIVQFPRVEAPRGLHIRVWPN</sequence>
<dbReference type="Proteomes" id="UP001189122">
    <property type="component" value="Unassembled WGS sequence"/>
</dbReference>
<dbReference type="GO" id="GO:0016705">
    <property type="term" value="F:oxidoreductase activity, acting on paired donors, with incorporation or reduction of molecular oxygen"/>
    <property type="evidence" value="ECO:0007669"/>
    <property type="project" value="InterPro"/>
</dbReference>
<organism evidence="3">
    <name type="scientific">Spirodela intermedia</name>
    <name type="common">Intermediate duckweed</name>
    <dbReference type="NCBI Taxonomy" id="51605"/>
    <lineage>
        <taxon>Eukaryota</taxon>
        <taxon>Viridiplantae</taxon>
        <taxon>Streptophyta</taxon>
        <taxon>Embryophyta</taxon>
        <taxon>Tracheophyta</taxon>
        <taxon>Spermatophyta</taxon>
        <taxon>Magnoliopsida</taxon>
        <taxon>Liliopsida</taxon>
        <taxon>Araceae</taxon>
        <taxon>Lemnoideae</taxon>
        <taxon>Spirodela</taxon>
    </lineage>
</organism>